<keyword evidence="7" id="KW-0257">Endorphin</keyword>
<comment type="similarity">
    <text evidence="2">Belongs to the opioid neuropeptide precursor family.</text>
</comment>
<dbReference type="GO" id="GO:0030425">
    <property type="term" value="C:dendrite"/>
    <property type="evidence" value="ECO:0007669"/>
    <property type="project" value="TreeGrafter"/>
</dbReference>
<dbReference type="GO" id="GO:0001515">
    <property type="term" value="F:opioid peptide activity"/>
    <property type="evidence" value="ECO:0007669"/>
    <property type="project" value="UniProtKB-KW"/>
</dbReference>
<dbReference type="Proteomes" id="UP000261540">
    <property type="component" value="Unplaced"/>
</dbReference>
<dbReference type="GO" id="GO:0043025">
    <property type="term" value="C:neuronal cell body"/>
    <property type="evidence" value="ECO:0007669"/>
    <property type="project" value="TreeGrafter"/>
</dbReference>
<proteinExistence type="inferred from homology"/>
<feature type="region of interest" description="Disordered" evidence="9">
    <location>
        <begin position="243"/>
        <end position="267"/>
    </location>
</feature>
<sequence>MQDNINGKNRKLNILSLKLKVLFLVLQSMGLTVTSCWTLILSTCLALPVCADCGQDCALCLFRLQGRAAEVSTLTCTLECEGKLTTRKSMDLCKDMLQAERERVERGSATKQEDDERQLEKKYGGFMKRYGGFMKKAGEPVAGPEDENGSRDGLVKRYGGFMKKDAEAGGDRVGALKELLTPEAALKDDQQVEKRYGGFMRSVERSSELDGGARELQKRYGGFMRRMGRPAWKEDEKRLIGFLEGPRGDEGGAYSPAAEKRYGGFMD</sequence>
<dbReference type="PRINTS" id="PR01028">
    <property type="entry name" value="OPIOIDPRCRSR"/>
</dbReference>
<keyword evidence="10" id="KW-1133">Transmembrane helix</keyword>
<comment type="subcellular location">
    <subcellularLocation>
        <location evidence="1">Secreted</location>
    </subcellularLocation>
</comment>
<dbReference type="GO" id="GO:0007600">
    <property type="term" value="P:sensory perception"/>
    <property type="evidence" value="ECO:0007669"/>
    <property type="project" value="TreeGrafter"/>
</dbReference>
<dbReference type="GO" id="GO:0005886">
    <property type="term" value="C:plasma membrane"/>
    <property type="evidence" value="ECO:0007669"/>
    <property type="project" value="TreeGrafter"/>
</dbReference>
<evidence type="ECO:0000256" key="2">
    <source>
        <dbReference type="ARBA" id="ARBA00008543"/>
    </source>
</evidence>
<dbReference type="GeneTree" id="ENSGT00950000183149"/>
<feature type="transmembrane region" description="Helical" evidence="10">
    <location>
        <begin position="21"/>
        <end position="40"/>
    </location>
</feature>
<keyword evidence="10" id="KW-0472">Membrane</keyword>
<keyword evidence="3" id="KW-0964">Secreted</keyword>
<dbReference type="GO" id="GO:0031628">
    <property type="term" value="F:opioid receptor binding"/>
    <property type="evidence" value="ECO:0007669"/>
    <property type="project" value="TreeGrafter"/>
</dbReference>
<evidence type="ECO:0000313" key="12">
    <source>
        <dbReference type="Proteomes" id="UP000261540"/>
    </source>
</evidence>
<dbReference type="STRING" id="1676925.ENSPKIP00000020997"/>
<evidence type="ECO:0000256" key="10">
    <source>
        <dbReference type="SAM" id="Phobius"/>
    </source>
</evidence>
<keyword evidence="12" id="KW-1185">Reference proteome</keyword>
<dbReference type="GO" id="GO:0043679">
    <property type="term" value="C:axon terminus"/>
    <property type="evidence" value="ECO:0007669"/>
    <property type="project" value="TreeGrafter"/>
</dbReference>
<dbReference type="PANTHER" id="PTHR11438:SF3">
    <property type="entry name" value="PROENKEPHALIN-A"/>
    <property type="match status" value="1"/>
</dbReference>
<feature type="compositionally biased region" description="Basic and acidic residues" evidence="9">
    <location>
        <begin position="258"/>
        <end position="267"/>
    </location>
</feature>
<protein>
    <submittedName>
        <fullName evidence="11">Proenkephalin</fullName>
    </submittedName>
</protein>
<dbReference type="InterPro" id="IPR006024">
    <property type="entry name" value="Opioid_neupept"/>
</dbReference>
<dbReference type="AlphaFoldDB" id="A0A3B3RQY7"/>
<dbReference type="Ensembl" id="ENSPKIT00000001622.1">
    <property type="protein sequence ID" value="ENSPKIP00000020997.1"/>
    <property type="gene ID" value="ENSPKIG00000005567.1"/>
</dbReference>
<evidence type="ECO:0000256" key="5">
    <source>
        <dbReference type="ARBA" id="ARBA00022901"/>
    </source>
</evidence>
<evidence type="ECO:0000256" key="6">
    <source>
        <dbReference type="ARBA" id="ARBA00023157"/>
    </source>
</evidence>
<keyword evidence="10" id="KW-0812">Transmembrane</keyword>
<dbReference type="PRINTS" id="PR01029">
    <property type="entry name" value="PENKAPRCRSR"/>
</dbReference>
<dbReference type="GO" id="GO:0007218">
    <property type="term" value="P:neuropeptide signaling pathway"/>
    <property type="evidence" value="ECO:0007669"/>
    <property type="project" value="UniProtKB-KW"/>
</dbReference>
<reference evidence="11" key="2">
    <citation type="submission" date="2025-09" db="UniProtKB">
        <authorList>
            <consortium name="Ensembl"/>
        </authorList>
    </citation>
    <scope>IDENTIFICATION</scope>
</reference>
<dbReference type="PANTHER" id="PTHR11438">
    <property type="entry name" value="PROENKEPHALIN"/>
    <property type="match status" value="1"/>
</dbReference>
<evidence type="ECO:0000256" key="4">
    <source>
        <dbReference type="ARBA" id="ARBA00022685"/>
    </source>
</evidence>
<keyword evidence="8" id="KW-0527">Neuropeptide</keyword>
<keyword evidence="6" id="KW-1015">Disulfide bond</keyword>
<keyword evidence="5" id="KW-0555">Opioid peptide</keyword>
<evidence type="ECO:0000313" key="11">
    <source>
        <dbReference type="Ensembl" id="ENSPKIP00000020997.1"/>
    </source>
</evidence>
<evidence type="ECO:0000256" key="1">
    <source>
        <dbReference type="ARBA" id="ARBA00004613"/>
    </source>
</evidence>
<keyword evidence="4" id="KW-0165">Cleavage on pair of basic residues</keyword>
<organism evidence="11 12">
    <name type="scientific">Paramormyrops kingsleyae</name>
    <dbReference type="NCBI Taxonomy" id="1676925"/>
    <lineage>
        <taxon>Eukaryota</taxon>
        <taxon>Metazoa</taxon>
        <taxon>Chordata</taxon>
        <taxon>Craniata</taxon>
        <taxon>Vertebrata</taxon>
        <taxon>Euteleostomi</taxon>
        <taxon>Actinopterygii</taxon>
        <taxon>Neopterygii</taxon>
        <taxon>Teleostei</taxon>
        <taxon>Osteoglossocephala</taxon>
        <taxon>Osteoglossomorpha</taxon>
        <taxon>Osteoglossiformes</taxon>
        <taxon>Mormyridae</taxon>
        <taxon>Paramormyrops</taxon>
    </lineage>
</organism>
<reference evidence="11" key="1">
    <citation type="submission" date="2025-08" db="UniProtKB">
        <authorList>
            <consortium name="Ensembl"/>
        </authorList>
    </citation>
    <scope>IDENTIFICATION</scope>
</reference>
<accession>A0A3B3RQY7</accession>
<gene>
    <name evidence="11" type="primary">PENK</name>
</gene>
<evidence type="ECO:0000256" key="9">
    <source>
        <dbReference type="SAM" id="MobiDB-lite"/>
    </source>
</evidence>
<dbReference type="InterPro" id="IPR000703">
    <property type="entry name" value="Proenkphlin_A"/>
</dbReference>
<evidence type="ECO:0000256" key="8">
    <source>
        <dbReference type="ARBA" id="ARBA00023320"/>
    </source>
</evidence>
<evidence type="ECO:0000256" key="7">
    <source>
        <dbReference type="ARBA" id="ARBA00023205"/>
    </source>
</evidence>
<dbReference type="Pfam" id="PF01160">
    <property type="entry name" value="Opiods_neuropep"/>
    <property type="match status" value="1"/>
</dbReference>
<dbReference type="GO" id="GO:0007268">
    <property type="term" value="P:chemical synaptic transmission"/>
    <property type="evidence" value="ECO:0007669"/>
    <property type="project" value="TreeGrafter"/>
</dbReference>
<evidence type="ECO:0000256" key="3">
    <source>
        <dbReference type="ARBA" id="ARBA00022525"/>
    </source>
</evidence>
<dbReference type="GO" id="GO:0005576">
    <property type="term" value="C:extracellular region"/>
    <property type="evidence" value="ECO:0007669"/>
    <property type="project" value="UniProtKB-SubCell"/>
</dbReference>
<name>A0A3B3RQY7_9TELE</name>